<dbReference type="Gene3D" id="2.10.70.40">
    <property type="entry name" value="peptidoglycan hydrolase"/>
    <property type="match status" value="1"/>
</dbReference>
<name>A0ABP7NTV1_9GAMM</name>
<keyword evidence="14" id="KW-0282">Flagellum</keyword>
<evidence type="ECO:0000256" key="3">
    <source>
        <dbReference type="ARBA" id="ARBA00006880"/>
    </source>
</evidence>
<evidence type="ECO:0000256" key="1">
    <source>
        <dbReference type="ARBA" id="ARBA00002954"/>
    </source>
</evidence>
<dbReference type="InterPro" id="IPR002901">
    <property type="entry name" value="MGlyc_endo_b_GlcNAc-like_dom"/>
</dbReference>
<dbReference type="GO" id="GO:0016787">
    <property type="term" value="F:hydrolase activity"/>
    <property type="evidence" value="ECO:0007669"/>
    <property type="project" value="UniProtKB-KW"/>
</dbReference>
<comment type="subcellular location">
    <subcellularLocation>
        <location evidence="2">Periplasm</location>
    </subcellularLocation>
</comment>
<feature type="region of interest" description="Disordered" evidence="12">
    <location>
        <begin position="344"/>
        <end position="368"/>
    </location>
</feature>
<evidence type="ECO:0000313" key="14">
    <source>
        <dbReference type="EMBL" id="GAA3953812.1"/>
    </source>
</evidence>
<evidence type="ECO:0000256" key="9">
    <source>
        <dbReference type="ARBA" id="ARBA00023295"/>
    </source>
</evidence>
<keyword evidence="7" id="KW-1005">Bacterial flagellum biogenesis</keyword>
<dbReference type="Pfam" id="PF01832">
    <property type="entry name" value="Glucosaminidase"/>
    <property type="match status" value="1"/>
</dbReference>
<dbReference type="PANTHER" id="PTHR33308:SF9">
    <property type="entry name" value="PEPTIDOGLYCAN HYDROLASE FLGJ"/>
    <property type="match status" value="1"/>
</dbReference>
<protein>
    <recommendedName>
        <fullName evidence="5">Peptidoglycan hydrolase FlgJ</fullName>
    </recommendedName>
    <alternativeName>
        <fullName evidence="11">Muramidase FlgJ</fullName>
    </alternativeName>
</protein>
<comment type="function">
    <text evidence="1">Flagellum-specific muramidase which hydrolyzes the peptidoglycan layer to assemble the rod structure in the periplasmic space.</text>
</comment>
<keyword evidence="15" id="KW-1185">Reference proteome</keyword>
<gene>
    <name evidence="14" type="primary">flgJ</name>
    <name evidence="14" type="ORF">GCM10022278_10750</name>
</gene>
<comment type="similarity">
    <text evidence="4">In the C-terminal section; belongs to the glycosyl hydrolase 73 family.</text>
</comment>
<keyword evidence="14" id="KW-0969">Cilium</keyword>
<comment type="similarity">
    <text evidence="3">In the N-terminal section; belongs to the FlgJ family.</text>
</comment>
<feature type="domain" description="Mannosyl-glycoprotein endo-beta-N-acetylglucosamidase-like" evidence="13">
    <location>
        <begin position="178"/>
        <end position="346"/>
    </location>
</feature>
<reference evidence="15" key="1">
    <citation type="journal article" date="2019" name="Int. J. Syst. Evol. Microbiol.">
        <title>The Global Catalogue of Microorganisms (GCM) 10K type strain sequencing project: providing services to taxonomists for standard genome sequencing and annotation.</title>
        <authorList>
            <consortium name="The Broad Institute Genomics Platform"/>
            <consortium name="The Broad Institute Genome Sequencing Center for Infectious Disease"/>
            <person name="Wu L."/>
            <person name="Ma J."/>
        </authorList>
    </citation>
    <scope>NUCLEOTIDE SEQUENCE [LARGE SCALE GENOMIC DNA]</scope>
    <source>
        <strain evidence="15">JCM 17555</strain>
    </source>
</reference>
<accession>A0ABP7NTV1</accession>
<dbReference type="EMBL" id="BAABBO010000005">
    <property type="protein sequence ID" value="GAA3953812.1"/>
    <property type="molecule type" value="Genomic_DNA"/>
</dbReference>
<evidence type="ECO:0000313" key="15">
    <source>
        <dbReference type="Proteomes" id="UP001501337"/>
    </source>
</evidence>
<organism evidence="14 15">
    <name type="scientific">Allohahella marinimesophila</name>
    <dbReference type="NCBI Taxonomy" id="1054972"/>
    <lineage>
        <taxon>Bacteria</taxon>
        <taxon>Pseudomonadati</taxon>
        <taxon>Pseudomonadota</taxon>
        <taxon>Gammaproteobacteria</taxon>
        <taxon>Oceanospirillales</taxon>
        <taxon>Hahellaceae</taxon>
        <taxon>Allohahella</taxon>
    </lineage>
</organism>
<dbReference type="SMART" id="SM00047">
    <property type="entry name" value="LYZ2"/>
    <property type="match status" value="1"/>
</dbReference>
<dbReference type="Gene3D" id="1.10.530.10">
    <property type="match status" value="1"/>
</dbReference>
<dbReference type="Pfam" id="PF10135">
    <property type="entry name" value="Rod-binding"/>
    <property type="match status" value="1"/>
</dbReference>
<comment type="caution">
    <text evidence="14">The sequence shown here is derived from an EMBL/GenBank/DDBJ whole genome shotgun (WGS) entry which is preliminary data.</text>
</comment>
<evidence type="ECO:0000256" key="11">
    <source>
        <dbReference type="ARBA" id="ARBA00030835"/>
    </source>
</evidence>
<evidence type="ECO:0000256" key="12">
    <source>
        <dbReference type="SAM" id="MobiDB-lite"/>
    </source>
</evidence>
<evidence type="ECO:0000256" key="5">
    <source>
        <dbReference type="ARBA" id="ARBA00013433"/>
    </source>
</evidence>
<keyword evidence="14" id="KW-0966">Cell projection</keyword>
<evidence type="ECO:0000256" key="4">
    <source>
        <dbReference type="ARBA" id="ARBA00007974"/>
    </source>
</evidence>
<dbReference type="InterPro" id="IPR051056">
    <property type="entry name" value="Glycosyl_Hydrolase_73"/>
</dbReference>
<proteinExistence type="inferred from homology"/>
<keyword evidence="6" id="KW-0574">Periplasm</keyword>
<dbReference type="InterPro" id="IPR013377">
    <property type="entry name" value="FlgJ"/>
</dbReference>
<dbReference type="InterPro" id="IPR023346">
    <property type="entry name" value="Lysozyme-like_dom_sf"/>
</dbReference>
<dbReference type="NCBIfam" id="TIGR02541">
    <property type="entry name" value="flagell_FlgJ"/>
    <property type="match status" value="1"/>
</dbReference>
<evidence type="ECO:0000256" key="8">
    <source>
        <dbReference type="ARBA" id="ARBA00022801"/>
    </source>
</evidence>
<dbReference type="PANTHER" id="PTHR33308">
    <property type="entry name" value="PEPTIDOGLYCAN HYDROLASE FLGJ"/>
    <property type="match status" value="1"/>
</dbReference>
<feature type="compositionally biased region" description="Polar residues" evidence="12">
    <location>
        <begin position="344"/>
        <end position="361"/>
    </location>
</feature>
<evidence type="ECO:0000256" key="7">
    <source>
        <dbReference type="ARBA" id="ARBA00022795"/>
    </source>
</evidence>
<keyword evidence="10" id="KW-0961">Cell wall biogenesis/degradation</keyword>
<dbReference type="Proteomes" id="UP001501337">
    <property type="component" value="Unassembled WGS sequence"/>
</dbReference>
<evidence type="ECO:0000256" key="10">
    <source>
        <dbReference type="ARBA" id="ARBA00023316"/>
    </source>
</evidence>
<dbReference type="InterPro" id="IPR019301">
    <property type="entry name" value="Flagellar_prot_FlgJ_N"/>
</dbReference>
<evidence type="ECO:0000256" key="2">
    <source>
        <dbReference type="ARBA" id="ARBA00004418"/>
    </source>
</evidence>
<feature type="region of interest" description="Disordered" evidence="12">
    <location>
        <begin position="104"/>
        <end position="124"/>
    </location>
</feature>
<keyword evidence="8 14" id="KW-0378">Hydrolase</keyword>
<evidence type="ECO:0000256" key="6">
    <source>
        <dbReference type="ARBA" id="ARBA00022764"/>
    </source>
</evidence>
<keyword evidence="9" id="KW-0326">Glycosidase</keyword>
<dbReference type="SUPFAM" id="SSF53955">
    <property type="entry name" value="Lysozyme-like"/>
    <property type="match status" value="1"/>
</dbReference>
<sequence>MTKKYAADAQNYNDLSALQGLKAKGADKAEALKTVARQFEAIMMGEVMKSMRAANEVFAKDNPFNSSATDMYEDMLDQQMTLNMSSGKGSGLADMLVRQLGGRYGLDASGNPKDTDTDTASSGNWRSLAETARNVPAIQLREAEQQVLDEVDALVVDADRMSPAKADSVAAQAASPVTVAASSHTADPVRFETPAEFVETLLPHARQVAEELGADPKVLLAQAALETGWGKHMITGTDGAPSYNLFGIKAGSDWTGDKAEILTTEFRGGVAMKERAEFRAYDSYADSFQDYLKFLGSKPRYAEAVAVASDHVGFSNALQQAGYATDPEYASKIQRIVQSAYLKSASSPQTDVQQLNPQRASTDAEGDI</sequence>
<evidence type="ECO:0000259" key="13">
    <source>
        <dbReference type="SMART" id="SM00047"/>
    </source>
</evidence>